<dbReference type="AlphaFoldDB" id="A0A438HE85"/>
<reference evidence="3 4" key="1">
    <citation type="journal article" date="2018" name="PLoS Genet.">
        <title>Population sequencing reveals clonal diversity and ancestral inbreeding in the grapevine cultivar Chardonnay.</title>
        <authorList>
            <person name="Roach M.J."/>
            <person name="Johnson D.L."/>
            <person name="Bohlmann J."/>
            <person name="van Vuuren H.J."/>
            <person name="Jones S.J."/>
            <person name="Pretorius I.S."/>
            <person name="Schmidt S.A."/>
            <person name="Borneman A.R."/>
        </authorList>
    </citation>
    <scope>NUCLEOTIDE SEQUENCE [LARGE SCALE GENOMIC DNA]</scope>
    <source>
        <strain evidence="4">cv. Chardonnay</strain>
        <tissue evidence="3">Leaf</tissue>
    </source>
</reference>
<evidence type="ECO:0000256" key="1">
    <source>
        <dbReference type="SAM" id="MobiDB-lite"/>
    </source>
</evidence>
<dbReference type="Pfam" id="PF22936">
    <property type="entry name" value="Pol_BBD"/>
    <property type="match status" value="1"/>
</dbReference>
<proteinExistence type="predicted"/>
<feature type="region of interest" description="Disordered" evidence="1">
    <location>
        <begin position="1"/>
        <end position="40"/>
    </location>
</feature>
<dbReference type="Proteomes" id="UP000288805">
    <property type="component" value="Unassembled WGS sequence"/>
</dbReference>
<feature type="domain" description="Retrovirus-related Pol polyprotein from transposon TNT 1-94-like beta-barrel" evidence="2">
    <location>
        <begin position="83"/>
        <end position="160"/>
    </location>
</feature>
<gene>
    <name evidence="3" type="primary">RE1_1150</name>
    <name evidence="3" type="ORF">CK203_046948</name>
</gene>
<dbReference type="InterPro" id="IPR054722">
    <property type="entry name" value="PolX-like_BBD"/>
</dbReference>
<protein>
    <submittedName>
        <fullName evidence="3">Retrovirus-related Pol polyprotein from transposon RE1</fullName>
    </submittedName>
</protein>
<accession>A0A438HE85</accession>
<feature type="compositionally biased region" description="Polar residues" evidence="1">
    <location>
        <begin position="1"/>
        <end position="18"/>
    </location>
</feature>
<evidence type="ECO:0000313" key="4">
    <source>
        <dbReference type="Proteomes" id="UP000288805"/>
    </source>
</evidence>
<organism evidence="3 4">
    <name type="scientific">Vitis vinifera</name>
    <name type="common">Grape</name>
    <dbReference type="NCBI Taxonomy" id="29760"/>
    <lineage>
        <taxon>Eukaryota</taxon>
        <taxon>Viridiplantae</taxon>
        <taxon>Streptophyta</taxon>
        <taxon>Embryophyta</taxon>
        <taxon>Tracheophyta</taxon>
        <taxon>Spermatophyta</taxon>
        <taxon>Magnoliopsida</taxon>
        <taxon>eudicotyledons</taxon>
        <taxon>Gunneridae</taxon>
        <taxon>Pentapetalae</taxon>
        <taxon>rosids</taxon>
        <taxon>Vitales</taxon>
        <taxon>Vitaceae</taxon>
        <taxon>Viteae</taxon>
        <taxon>Vitis</taxon>
    </lineage>
</organism>
<dbReference type="EMBL" id="QGNW01000236">
    <property type="protein sequence ID" value="RVW82771.1"/>
    <property type="molecule type" value="Genomic_DNA"/>
</dbReference>
<evidence type="ECO:0000259" key="2">
    <source>
        <dbReference type="Pfam" id="PF22936"/>
    </source>
</evidence>
<evidence type="ECO:0000313" key="3">
    <source>
        <dbReference type="EMBL" id="RVW82771.1"/>
    </source>
</evidence>
<name>A0A438HE85_VITVI</name>
<sequence>MDGNSLTLVVPANSSQRKSSSHRFKNNKNRSKQNSSNKASSKKSFIVCHIYDRPGHTAKNCAKLQSRPTANCTTSSAPSNGEWLLDSAASHNITSDLANLSIHYEYDGQDEVVLGDGIGLQVANIGSTTISSPSHSFTLKETLHVPLIHKNLISVHKFTHDNNVIVEFHPSFYLVKDRMTGVVPMCGRCECGVYLVELCSFSP</sequence>
<feature type="compositionally biased region" description="Basic residues" evidence="1">
    <location>
        <begin position="19"/>
        <end position="31"/>
    </location>
</feature>
<comment type="caution">
    <text evidence="3">The sequence shown here is derived from an EMBL/GenBank/DDBJ whole genome shotgun (WGS) entry which is preliminary data.</text>
</comment>